<dbReference type="EMBL" id="PDCK01000040">
    <property type="protein sequence ID" value="PRQ53297.1"/>
    <property type="molecule type" value="Genomic_DNA"/>
</dbReference>
<name>A0A2P6S3P8_ROSCH</name>
<evidence type="ECO:0000313" key="1">
    <source>
        <dbReference type="EMBL" id="PRQ53297.1"/>
    </source>
</evidence>
<dbReference type="AlphaFoldDB" id="A0A2P6S3P8"/>
<sequence>MCFVSEIVHLSNLEYALAMEEGVKKRLCVDYVPIERFGLVLDLRMLKMKRQMEKSKSCGTSSTSAP</sequence>
<comment type="caution">
    <text evidence="1">The sequence shown here is derived from an EMBL/GenBank/DDBJ whole genome shotgun (WGS) entry which is preliminary data.</text>
</comment>
<dbReference type="Proteomes" id="UP000238479">
    <property type="component" value="Chromosome 2"/>
</dbReference>
<organism evidence="1 2">
    <name type="scientific">Rosa chinensis</name>
    <name type="common">China rose</name>
    <dbReference type="NCBI Taxonomy" id="74649"/>
    <lineage>
        <taxon>Eukaryota</taxon>
        <taxon>Viridiplantae</taxon>
        <taxon>Streptophyta</taxon>
        <taxon>Embryophyta</taxon>
        <taxon>Tracheophyta</taxon>
        <taxon>Spermatophyta</taxon>
        <taxon>Magnoliopsida</taxon>
        <taxon>eudicotyledons</taxon>
        <taxon>Gunneridae</taxon>
        <taxon>Pentapetalae</taxon>
        <taxon>rosids</taxon>
        <taxon>fabids</taxon>
        <taxon>Rosales</taxon>
        <taxon>Rosaceae</taxon>
        <taxon>Rosoideae</taxon>
        <taxon>Rosoideae incertae sedis</taxon>
        <taxon>Rosa</taxon>
    </lineage>
</organism>
<keyword evidence="2" id="KW-1185">Reference proteome</keyword>
<accession>A0A2P6S3P8</accession>
<dbReference type="Gramene" id="PRQ53297">
    <property type="protein sequence ID" value="PRQ53297"/>
    <property type="gene ID" value="RchiOBHm_Chr2g0164991"/>
</dbReference>
<proteinExistence type="predicted"/>
<reference evidence="1 2" key="1">
    <citation type="journal article" date="2018" name="Nat. Genet.">
        <title>The Rosa genome provides new insights in the design of modern roses.</title>
        <authorList>
            <person name="Bendahmane M."/>
        </authorList>
    </citation>
    <scope>NUCLEOTIDE SEQUENCE [LARGE SCALE GENOMIC DNA]</scope>
    <source>
        <strain evidence="2">cv. Old Blush</strain>
    </source>
</reference>
<evidence type="ECO:0000313" key="2">
    <source>
        <dbReference type="Proteomes" id="UP000238479"/>
    </source>
</evidence>
<gene>
    <name evidence="1" type="ORF">RchiOBHm_Chr2g0164991</name>
</gene>
<protein>
    <submittedName>
        <fullName evidence="1">Uncharacterized protein</fullName>
    </submittedName>
</protein>